<proteinExistence type="predicted"/>
<keyword evidence="2" id="KW-1185">Reference proteome</keyword>
<dbReference type="InterPro" id="IPR000524">
    <property type="entry name" value="Tscrpt_reg_HTH_GntR"/>
</dbReference>
<dbReference type="InterPro" id="IPR036390">
    <property type="entry name" value="WH_DNA-bd_sf"/>
</dbReference>
<reference evidence="1" key="1">
    <citation type="submission" date="2015-06" db="EMBL/GenBank/DDBJ databases">
        <authorList>
            <person name="Liu B."/>
            <person name="Wang J."/>
            <person name="Zhu Y."/>
            <person name="Liu G."/>
            <person name="Chen Q."/>
            <person name="Zheng C."/>
            <person name="Che J."/>
            <person name="Ge C."/>
            <person name="Shi H."/>
            <person name="Pan Z."/>
            <person name="Liu X."/>
        </authorList>
    </citation>
    <scope>NUCLEOTIDE SEQUENCE [LARGE SCALE GENOMIC DNA]</scope>
    <source>
        <strain evidence="1">DSM 16346</strain>
    </source>
</reference>
<accession>A0A0J6CW73</accession>
<dbReference type="SUPFAM" id="SSF46785">
    <property type="entry name" value="Winged helix' DNA-binding domain"/>
    <property type="match status" value="1"/>
</dbReference>
<evidence type="ECO:0000313" key="2">
    <source>
        <dbReference type="Proteomes" id="UP000035996"/>
    </source>
</evidence>
<dbReference type="EMBL" id="LELK01000004">
    <property type="protein sequence ID" value="KMM37410.1"/>
    <property type="molecule type" value="Genomic_DNA"/>
</dbReference>
<gene>
    <name evidence="1" type="ORF">AB986_16295</name>
</gene>
<dbReference type="PANTHER" id="PTHR43537">
    <property type="entry name" value="TRANSCRIPTIONAL REGULATOR, GNTR FAMILY"/>
    <property type="match status" value="1"/>
</dbReference>
<dbReference type="OrthoDB" id="9799482at2"/>
<dbReference type="SMART" id="SM00345">
    <property type="entry name" value="HTH_GNTR"/>
    <property type="match status" value="1"/>
</dbReference>
<organism evidence="1 2">
    <name type="scientific">Guptibacillus hwajinpoensis</name>
    <dbReference type="NCBI Taxonomy" id="208199"/>
    <lineage>
        <taxon>Bacteria</taxon>
        <taxon>Bacillati</taxon>
        <taxon>Bacillota</taxon>
        <taxon>Bacilli</taxon>
        <taxon>Bacillales</taxon>
        <taxon>Guptibacillaceae</taxon>
        <taxon>Guptibacillus</taxon>
    </lineage>
</organism>
<dbReference type="PROSITE" id="PS50949">
    <property type="entry name" value="HTH_GNTR"/>
    <property type="match status" value="1"/>
</dbReference>
<dbReference type="PRINTS" id="PR00035">
    <property type="entry name" value="HTHGNTR"/>
</dbReference>
<dbReference type="InterPro" id="IPR011711">
    <property type="entry name" value="GntR_C"/>
</dbReference>
<dbReference type="RefSeq" id="WP_048312360.1">
    <property type="nucleotide sequence ID" value="NZ_CP119526.1"/>
</dbReference>
<name>A0A0J6CW73_9BACL</name>
<evidence type="ECO:0000313" key="1">
    <source>
        <dbReference type="EMBL" id="KMM37410.1"/>
    </source>
</evidence>
<dbReference type="Proteomes" id="UP000035996">
    <property type="component" value="Unassembled WGS sequence"/>
</dbReference>
<dbReference type="CDD" id="cd07377">
    <property type="entry name" value="WHTH_GntR"/>
    <property type="match status" value="1"/>
</dbReference>
<dbReference type="GO" id="GO:0003700">
    <property type="term" value="F:DNA-binding transcription factor activity"/>
    <property type="evidence" value="ECO:0007669"/>
    <property type="project" value="InterPro"/>
</dbReference>
<dbReference type="STRING" id="157733.AB986_16295"/>
<dbReference type="AlphaFoldDB" id="A0A0J6CW73"/>
<sequence>MTTQRKVYQDILQKIKAIIYNDGLQTGDKLPSERELSERLNAGRSSVREALRSMEMLGLIETRRGEGTFIANAKDHRLVEVIASFILKDTKSREDLLETRKLIEKDILRVACERISDEYLLRLRTMMEHKDNSSEGEIFSTEFDTAFFRIIVSSTGNYLLMRLWSELADYHQTIWHHLTFRPSIYYKQLIEALSIKDQEKAIRLLDKYEMKRTDE</sequence>
<dbReference type="GO" id="GO:0003677">
    <property type="term" value="F:DNA binding"/>
    <property type="evidence" value="ECO:0007669"/>
    <property type="project" value="UniProtKB-KW"/>
</dbReference>
<dbReference type="GeneID" id="301327597"/>
<dbReference type="Gene3D" id="1.10.10.10">
    <property type="entry name" value="Winged helix-like DNA-binding domain superfamily/Winged helix DNA-binding domain"/>
    <property type="match status" value="1"/>
</dbReference>
<protein>
    <submittedName>
        <fullName evidence="1">Uncharacterized protein</fullName>
    </submittedName>
</protein>
<dbReference type="InterPro" id="IPR036388">
    <property type="entry name" value="WH-like_DNA-bd_sf"/>
</dbReference>
<dbReference type="InterPro" id="IPR008920">
    <property type="entry name" value="TF_FadR/GntR_C"/>
</dbReference>
<dbReference type="Pfam" id="PF00392">
    <property type="entry name" value="GntR"/>
    <property type="match status" value="1"/>
</dbReference>
<dbReference type="SMART" id="SM00895">
    <property type="entry name" value="FCD"/>
    <property type="match status" value="1"/>
</dbReference>
<dbReference type="PATRIC" id="fig|157733.3.peg.1346"/>
<dbReference type="PANTHER" id="PTHR43537:SF54">
    <property type="entry name" value="TRANSCRIPTIONAL REGULATOR, GNTR FAMILY"/>
    <property type="match status" value="1"/>
</dbReference>
<dbReference type="Gene3D" id="1.20.120.530">
    <property type="entry name" value="GntR ligand-binding domain-like"/>
    <property type="match status" value="1"/>
</dbReference>
<dbReference type="Pfam" id="PF07729">
    <property type="entry name" value="FCD"/>
    <property type="match status" value="1"/>
</dbReference>
<comment type="caution">
    <text evidence="1">The sequence shown here is derived from an EMBL/GenBank/DDBJ whole genome shotgun (WGS) entry which is preliminary data.</text>
</comment>
<dbReference type="SUPFAM" id="SSF48008">
    <property type="entry name" value="GntR ligand-binding domain-like"/>
    <property type="match status" value="1"/>
</dbReference>